<dbReference type="NCBIfam" id="TIGR03578">
    <property type="entry name" value="EF_0831"/>
    <property type="match status" value="1"/>
</dbReference>
<keyword evidence="2" id="KW-1185">Reference proteome</keyword>
<reference evidence="2" key="1">
    <citation type="journal article" date="2019" name="Int. J. Syst. Evol. Microbiol.">
        <title>The Global Catalogue of Microorganisms (GCM) 10K type strain sequencing project: providing services to taxonomists for standard genome sequencing and annotation.</title>
        <authorList>
            <consortium name="The Broad Institute Genomics Platform"/>
            <consortium name="The Broad Institute Genome Sequencing Center for Infectious Disease"/>
            <person name="Wu L."/>
            <person name="Ma J."/>
        </authorList>
    </citation>
    <scope>NUCLEOTIDE SEQUENCE [LARGE SCALE GENOMIC DNA]</scope>
    <source>
        <strain evidence="2">JCM 18050</strain>
    </source>
</reference>
<protein>
    <submittedName>
        <fullName evidence="1">DUF4312 family protein</fullName>
    </submittedName>
</protein>
<accession>A0ABP9N950</accession>
<dbReference type="Pfam" id="PF14189">
    <property type="entry name" value="DUF4312"/>
    <property type="match status" value="1"/>
</dbReference>
<dbReference type="EMBL" id="BAABHY010000001">
    <property type="protein sequence ID" value="GAA5111027.1"/>
    <property type="molecule type" value="Genomic_DNA"/>
</dbReference>
<dbReference type="InterPro" id="IPR020037">
    <property type="entry name" value="DUF4312"/>
</dbReference>
<name>A0ABP9N950_9GAMM</name>
<proteinExistence type="predicted"/>
<evidence type="ECO:0000313" key="2">
    <source>
        <dbReference type="Proteomes" id="UP001500171"/>
    </source>
</evidence>
<gene>
    <name evidence="1" type="ORF">GCM10023211_16090</name>
</gene>
<dbReference type="Proteomes" id="UP001500171">
    <property type="component" value="Unassembled WGS sequence"/>
</dbReference>
<dbReference type="RefSeq" id="WP_345490701.1">
    <property type="nucleotide sequence ID" value="NZ_BAABHY010000001.1"/>
</dbReference>
<sequence>MKNNQQMTVRVKGAGNSKQKAFATALGQVQREVLKNSSNIILRIEPLDVSVVSAFADISTEKFLFFFLPRKKEFYEITLDVVIDVTFVDMSNIEFISK</sequence>
<evidence type="ECO:0000313" key="1">
    <source>
        <dbReference type="EMBL" id="GAA5111027.1"/>
    </source>
</evidence>
<organism evidence="1 2">
    <name type="scientific">Orbus sasakiae</name>
    <dbReference type="NCBI Taxonomy" id="1078475"/>
    <lineage>
        <taxon>Bacteria</taxon>
        <taxon>Pseudomonadati</taxon>
        <taxon>Pseudomonadota</taxon>
        <taxon>Gammaproteobacteria</taxon>
        <taxon>Orbales</taxon>
        <taxon>Orbaceae</taxon>
        <taxon>Orbus</taxon>
    </lineage>
</organism>
<comment type="caution">
    <text evidence="1">The sequence shown here is derived from an EMBL/GenBank/DDBJ whole genome shotgun (WGS) entry which is preliminary data.</text>
</comment>